<dbReference type="CDD" id="cd00130">
    <property type="entry name" value="PAS"/>
    <property type="match status" value="1"/>
</dbReference>
<dbReference type="InterPro" id="IPR003661">
    <property type="entry name" value="HisK_dim/P_dom"/>
</dbReference>
<dbReference type="SUPFAM" id="SSF47384">
    <property type="entry name" value="Homodimeric domain of signal transducing histidine kinase"/>
    <property type="match status" value="1"/>
</dbReference>
<dbReference type="Pfam" id="PF02518">
    <property type="entry name" value="HATPase_c"/>
    <property type="match status" value="1"/>
</dbReference>
<comment type="catalytic activity">
    <reaction evidence="1">
        <text>ATP + protein L-histidine = ADP + protein N-phospho-L-histidine.</text>
        <dbReference type="EC" id="2.7.13.3"/>
    </reaction>
</comment>
<evidence type="ECO:0000256" key="6">
    <source>
        <dbReference type="ARBA" id="ARBA00022475"/>
    </source>
</evidence>
<dbReference type="GO" id="GO:0004721">
    <property type="term" value="F:phosphoprotein phosphatase activity"/>
    <property type="evidence" value="ECO:0007669"/>
    <property type="project" value="TreeGrafter"/>
</dbReference>
<comment type="subcellular location">
    <subcellularLocation>
        <location evidence="2">Cell membrane</location>
    </subcellularLocation>
</comment>
<protein>
    <recommendedName>
        <fullName evidence="4">Phosphate regulon sensor protein PhoR</fullName>
        <ecNumber evidence="3">2.7.13.3</ecNumber>
    </recommendedName>
</protein>
<dbReference type="GO" id="GO:0005886">
    <property type="term" value="C:plasma membrane"/>
    <property type="evidence" value="ECO:0007669"/>
    <property type="project" value="UniProtKB-SubCell"/>
</dbReference>
<keyword evidence="7" id="KW-0597">Phosphoprotein</keyword>
<dbReference type="Pfam" id="PF00512">
    <property type="entry name" value="HisKA"/>
    <property type="match status" value="1"/>
</dbReference>
<dbReference type="OrthoDB" id="9813151at2"/>
<dbReference type="PANTHER" id="PTHR45453">
    <property type="entry name" value="PHOSPHATE REGULON SENSOR PROTEIN PHOR"/>
    <property type="match status" value="1"/>
</dbReference>
<dbReference type="PRINTS" id="PR00344">
    <property type="entry name" value="BCTRLSENSOR"/>
</dbReference>
<dbReference type="Gene3D" id="3.30.450.20">
    <property type="entry name" value="PAS domain"/>
    <property type="match status" value="1"/>
</dbReference>
<evidence type="ECO:0000256" key="14">
    <source>
        <dbReference type="ARBA" id="ARBA00022989"/>
    </source>
</evidence>
<dbReference type="AlphaFoldDB" id="A0A1L6TDS6"/>
<keyword evidence="13" id="KW-0067">ATP-binding</keyword>
<dbReference type="RefSeq" id="WP_017377690.1">
    <property type="nucleotide sequence ID" value="NZ_CP012508.1"/>
</dbReference>
<evidence type="ECO:0000256" key="3">
    <source>
        <dbReference type="ARBA" id="ARBA00012438"/>
    </source>
</evidence>
<sequence>MSIGLHYNNPLIASLSDAIVGLDQDFLIKWWNPAARKLLRLKSQHKHQTITSVISHPDFVEFLKDPQDSVQCTLKNNKAITAMLLPVESGEQLLVAKDISQSYFLDKMRQDFVANVSHELRTPLTVIHGYLETLIDFSESSTDQKTSPYLHIYNQMQQQTKRMESIVADLLLLSRLEGQAPNKDEDEVIALASILQGVYQDTLTLSQQAHDIQLEIDEQIKLKGNRSELRSAFTNLSYNAVRYTPKGGKISIIAYKNDHGIHVLVKDTGIGVPKKHIQRLTERFYRVDKGRSRDVGGTGLGLAIVKHVLLRHEGELTIKSTEQQGSEFTCSFPLYKEVKETIKI</sequence>
<evidence type="ECO:0000313" key="19">
    <source>
        <dbReference type="Proteomes" id="UP000029558"/>
    </source>
</evidence>
<accession>A0A1L6TDS6</accession>
<dbReference type="PANTHER" id="PTHR45453:SF1">
    <property type="entry name" value="PHOSPHATE REGULON SENSOR PROTEIN PHOR"/>
    <property type="match status" value="1"/>
</dbReference>
<keyword evidence="8" id="KW-0592">Phosphate transport</keyword>
<dbReference type="InterPro" id="IPR036097">
    <property type="entry name" value="HisK_dim/P_sf"/>
</dbReference>
<keyword evidence="11" id="KW-0547">Nucleotide-binding</keyword>
<dbReference type="Proteomes" id="UP000029558">
    <property type="component" value="Chromosome"/>
</dbReference>
<comment type="function">
    <text evidence="17">Member of the two-component regulatory system PhoR/PhoB involved in the phosphate regulon genes expression. PhoR may function as a membrane-associated protein kinase that phosphorylates PhoB in response to environmental signals.</text>
</comment>
<dbReference type="EMBL" id="CP012508">
    <property type="protein sequence ID" value="ALB23560.1"/>
    <property type="molecule type" value="Genomic_DNA"/>
</dbReference>
<keyword evidence="5" id="KW-0813">Transport</keyword>
<dbReference type="FunFam" id="1.10.287.130:FF:000001">
    <property type="entry name" value="Two-component sensor histidine kinase"/>
    <property type="match status" value="1"/>
</dbReference>
<evidence type="ECO:0000256" key="9">
    <source>
        <dbReference type="ARBA" id="ARBA00022679"/>
    </source>
</evidence>
<evidence type="ECO:0000256" key="1">
    <source>
        <dbReference type="ARBA" id="ARBA00000085"/>
    </source>
</evidence>
<evidence type="ECO:0000256" key="8">
    <source>
        <dbReference type="ARBA" id="ARBA00022592"/>
    </source>
</evidence>
<keyword evidence="14" id="KW-1133">Transmembrane helix</keyword>
<dbReference type="SMART" id="SM00091">
    <property type="entry name" value="PAS"/>
    <property type="match status" value="1"/>
</dbReference>
<evidence type="ECO:0000256" key="10">
    <source>
        <dbReference type="ARBA" id="ARBA00022692"/>
    </source>
</evidence>
<evidence type="ECO:0000256" key="2">
    <source>
        <dbReference type="ARBA" id="ARBA00004236"/>
    </source>
</evidence>
<dbReference type="PROSITE" id="PS50109">
    <property type="entry name" value="HIS_KIN"/>
    <property type="match status" value="1"/>
</dbReference>
<dbReference type="InterPro" id="IPR004358">
    <property type="entry name" value="Sig_transdc_His_kin-like_C"/>
</dbReference>
<name>A0A1L6TDS6_PISSA</name>
<dbReference type="InterPro" id="IPR050351">
    <property type="entry name" value="BphY/WalK/GraS-like"/>
</dbReference>
<dbReference type="CDD" id="cd00082">
    <property type="entry name" value="HisKA"/>
    <property type="match status" value="1"/>
</dbReference>
<dbReference type="Gene3D" id="1.10.287.130">
    <property type="match status" value="1"/>
</dbReference>
<dbReference type="GO" id="GO:0006817">
    <property type="term" value="P:phosphate ion transport"/>
    <property type="evidence" value="ECO:0007669"/>
    <property type="project" value="UniProtKB-KW"/>
</dbReference>
<evidence type="ECO:0000256" key="11">
    <source>
        <dbReference type="ARBA" id="ARBA00022741"/>
    </source>
</evidence>
<keyword evidence="6" id="KW-1003">Cell membrane</keyword>
<keyword evidence="9 18" id="KW-0808">Transferase</keyword>
<evidence type="ECO:0000256" key="5">
    <source>
        <dbReference type="ARBA" id="ARBA00022448"/>
    </source>
</evidence>
<evidence type="ECO:0000256" key="17">
    <source>
        <dbReference type="ARBA" id="ARBA00025207"/>
    </source>
</evidence>
<dbReference type="Gene3D" id="3.30.565.10">
    <property type="entry name" value="Histidine kinase-like ATPase, C-terminal domain"/>
    <property type="match status" value="1"/>
</dbReference>
<keyword evidence="16" id="KW-0472">Membrane</keyword>
<keyword evidence="10" id="KW-0812">Transmembrane</keyword>
<dbReference type="InterPro" id="IPR000014">
    <property type="entry name" value="PAS"/>
</dbReference>
<dbReference type="InterPro" id="IPR014310">
    <property type="entry name" value="Sig_transdc_His_kinase_PhoR"/>
</dbReference>
<evidence type="ECO:0000256" key="13">
    <source>
        <dbReference type="ARBA" id="ARBA00022840"/>
    </source>
</evidence>
<evidence type="ECO:0000256" key="16">
    <source>
        <dbReference type="ARBA" id="ARBA00023136"/>
    </source>
</evidence>
<evidence type="ECO:0000313" key="18">
    <source>
        <dbReference type="EMBL" id="ALB23560.1"/>
    </source>
</evidence>
<reference evidence="18 19" key="1">
    <citation type="journal article" date="2014" name="Genome Announc.">
        <title>Comparative Genome Analysis of Two Isolates of the Fish Pathogen Piscirickettsia salmonis from Different Hosts Reveals Major Differences in Virulence-Associated Secretion Systems.</title>
        <authorList>
            <person name="Bohle H."/>
            <person name="Henriquez P."/>
            <person name="Grothusen H."/>
            <person name="Navas E."/>
            <person name="Sandoval A."/>
            <person name="Bustamante F."/>
            <person name="Bustos P."/>
            <person name="Mancilla M."/>
        </authorList>
    </citation>
    <scope>NUCLEOTIDE SEQUENCE [LARGE SCALE GENOMIC DNA]</scope>
    <source>
        <strain evidence="19">B1-32597</strain>
    </source>
</reference>
<organism evidence="18 19">
    <name type="scientific">Piscirickettsia salmonis</name>
    <dbReference type="NCBI Taxonomy" id="1238"/>
    <lineage>
        <taxon>Bacteria</taxon>
        <taxon>Pseudomonadati</taxon>
        <taxon>Pseudomonadota</taxon>
        <taxon>Gammaproteobacteria</taxon>
        <taxon>Thiotrichales</taxon>
        <taxon>Piscirickettsiaceae</taxon>
        <taxon>Piscirickettsia</taxon>
    </lineage>
</organism>
<dbReference type="InterPro" id="IPR005467">
    <property type="entry name" value="His_kinase_dom"/>
</dbReference>
<dbReference type="GO" id="GO:0016036">
    <property type="term" value="P:cellular response to phosphate starvation"/>
    <property type="evidence" value="ECO:0007669"/>
    <property type="project" value="TreeGrafter"/>
</dbReference>
<dbReference type="GO" id="GO:0000155">
    <property type="term" value="F:phosphorelay sensor kinase activity"/>
    <property type="evidence" value="ECO:0007669"/>
    <property type="project" value="InterPro"/>
</dbReference>
<keyword evidence="12 18" id="KW-0418">Kinase</keyword>
<dbReference type="NCBIfam" id="TIGR02966">
    <property type="entry name" value="phoR_proteo"/>
    <property type="match status" value="1"/>
</dbReference>
<dbReference type="FunFam" id="3.30.565.10:FF:000006">
    <property type="entry name" value="Sensor histidine kinase WalK"/>
    <property type="match status" value="1"/>
</dbReference>
<evidence type="ECO:0000256" key="15">
    <source>
        <dbReference type="ARBA" id="ARBA00023012"/>
    </source>
</evidence>
<dbReference type="SMART" id="SM00388">
    <property type="entry name" value="HisKA"/>
    <property type="match status" value="1"/>
</dbReference>
<dbReference type="InterPro" id="IPR003594">
    <property type="entry name" value="HATPase_dom"/>
</dbReference>
<evidence type="ECO:0000256" key="7">
    <source>
        <dbReference type="ARBA" id="ARBA00022553"/>
    </source>
</evidence>
<dbReference type="EC" id="2.7.13.3" evidence="3"/>
<evidence type="ECO:0000256" key="12">
    <source>
        <dbReference type="ARBA" id="ARBA00022777"/>
    </source>
</evidence>
<proteinExistence type="predicted"/>
<dbReference type="SUPFAM" id="SSF55874">
    <property type="entry name" value="ATPase domain of HSP90 chaperone/DNA topoisomerase II/histidine kinase"/>
    <property type="match status" value="1"/>
</dbReference>
<gene>
    <name evidence="18" type="primary">phoR</name>
    <name evidence="18" type="ORF">KU39_2382</name>
</gene>
<dbReference type="InterPro" id="IPR036890">
    <property type="entry name" value="HATPase_C_sf"/>
</dbReference>
<evidence type="ECO:0000256" key="4">
    <source>
        <dbReference type="ARBA" id="ARBA00019665"/>
    </source>
</evidence>
<dbReference type="GO" id="GO:0005524">
    <property type="term" value="F:ATP binding"/>
    <property type="evidence" value="ECO:0007669"/>
    <property type="project" value="UniProtKB-KW"/>
</dbReference>
<dbReference type="SMART" id="SM00387">
    <property type="entry name" value="HATPase_c"/>
    <property type="match status" value="1"/>
</dbReference>
<keyword evidence="15" id="KW-0902">Two-component regulatory system</keyword>